<reference evidence="2 3" key="1">
    <citation type="journal article" date="2005" name="Nature">
        <title>The map-based sequence of the rice genome.</title>
        <authorList>
            <consortium name="International rice genome sequencing project (IRGSP)"/>
            <person name="Matsumoto T."/>
            <person name="Wu J."/>
            <person name="Kanamori H."/>
            <person name="Katayose Y."/>
            <person name="Fujisawa M."/>
            <person name="Namiki N."/>
            <person name="Mizuno H."/>
            <person name="Yamamoto K."/>
            <person name="Antonio B.A."/>
            <person name="Baba T."/>
            <person name="Sakata K."/>
            <person name="Nagamura Y."/>
            <person name="Aoki H."/>
            <person name="Arikawa K."/>
            <person name="Arita K."/>
            <person name="Bito T."/>
            <person name="Chiden Y."/>
            <person name="Fujitsuka N."/>
            <person name="Fukunaka R."/>
            <person name="Hamada M."/>
            <person name="Harada C."/>
            <person name="Hayashi A."/>
            <person name="Hijishita S."/>
            <person name="Honda M."/>
            <person name="Hosokawa S."/>
            <person name="Ichikawa Y."/>
            <person name="Idonuma A."/>
            <person name="Iijima M."/>
            <person name="Ikeda M."/>
            <person name="Ikeno M."/>
            <person name="Ito K."/>
            <person name="Ito S."/>
            <person name="Ito T."/>
            <person name="Ito Y."/>
            <person name="Ito Y."/>
            <person name="Iwabuchi A."/>
            <person name="Kamiya K."/>
            <person name="Karasawa W."/>
            <person name="Kurita K."/>
            <person name="Katagiri S."/>
            <person name="Kikuta A."/>
            <person name="Kobayashi H."/>
            <person name="Kobayashi N."/>
            <person name="Machita K."/>
            <person name="Maehara T."/>
            <person name="Masukawa M."/>
            <person name="Mizubayashi T."/>
            <person name="Mukai Y."/>
            <person name="Nagasaki H."/>
            <person name="Nagata Y."/>
            <person name="Naito S."/>
            <person name="Nakashima M."/>
            <person name="Nakama Y."/>
            <person name="Nakamichi Y."/>
            <person name="Nakamura M."/>
            <person name="Meguro A."/>
            <person name="Negishi M."/>
            <person name="Ohta I."/>
            <person name="Ohta T."/>
            <person name="Okamoto M."/>
            <person name="Ono N."/>
            <person name="Saji S."/>
            <person name="Sakaguchi M."/>
            <person name="Sakai K."/>
            <person name="Shibata M."/>
            <person name="Shimokawa T."/>
            <person name="Song J."/>
            <person name="Takazaki Y."/>
            <person name="Terasawa K."/>
            <person name="Tsugane M."/>
            <person name="Tsuji K."/>
            <person name="Ueda S."/>
            <person name="Waki K."/>
            <person name="Yamagata H."/>
            <person name="Yamamoto M."/>
            <person name="Yamamoto S."/>
            <person name="Yamane H."/>
            <person name="Yoshiki S."/>
            <person name="Yoshihara R."/>
            <person name="Yukawa K."/>
            <person name="Zhong H."/>
            <person name="Yano M."/>
            <person name="Yuan Q."/>
            <person name="Ouyang S."/>
            <person name="Liu J."/>
            <person name="Jones K.M."/>
            <person name="Gansberger K."/>
            <person name="Moffat K."/>
            <person name="Hill J."/>
            <person name="Bera J."/>
            <person name="Fadrosh D."/>
            <person name="Jin S."/>
            <person name="Johri S."/>
            <person name="Kim M."/>
            <person name="Overton L."/>
            <person name="Reardon M."/>
            <person name="Tsitrin T."/>
            <person name="Vuong H."/>
            <person name="Weaver B."/>
            <person name="Ciecko A."/>
            <person name="Tallon L."/>
            <person name="Jackson J."/>
            <person name="Pai G."/>
            <person name="Aken S.V."/>
            <person name="Utterback T."/>
            <person name="Reidmuller S."/>
            <person name="Feldblyum T."/>
            <person name="Hsiao J."/>
            <person name="Zismann V."/>
            <person name="Iobst S."/>
            <person name="de Vazeille A.R."/>
            <person name="Buell C.R."/>
            <person name="Ying K."/>
            <person name="Li Y."/>
            <person name="Lu T."/>
            <person name="Huang Y."/>
            <person name="Zhao Q."/>
            <person name="Feng Q."/>
            <person name="Zhang L."/>
            <person name="Zhu J."/>
            <person name="Weng Q."/>
            <person name="Mu J."/>
            <person name="Lu Y."/>
            <person name="Fan D."/>
            <person name="Liu Y."/>
            <person name="Guan J."/>
            <person name="Zhang Y."/>
            <person name="Yu S."/>
            <person name="Liu X."/>
            <person name="Zhang Y."/>
            <person name="Hong G."/>
            <person name="Han B."/>
            <person name="Choisne N."/>
            <person name="Demange N."/>
            <person name="Orjeda G."/>
            <person name="Samain S."/>
            <person name="Cattolico L."/>
            <person name="Pelletier E."/>
            <person name="Couloux A."/>
            <person name="Segurens B."/>
            <person name="Wincker P."/>
            <person name="D'Hont A."/>
            <person name="Scarpelli C."/>
            <person name="Weissenbach J."/>
            <person name="Salanoubat M."/>
            <person name="Quetier F."/>
            <person name="Yu Y."/>
            <person name="Kim H.R."/>
            <person name="Rambo T."/>
            <person name="Currie J."/>
            <person name="Collura K."/>
            <person name="Luo M."/>
            <person name="Yang T."/>
            <person name="Ammiraju J.S.S."/>
            <person name="Engler F."/>
            <person name="Soderlund C."/>
            <person name="Wing R.A."/>
            <person name="Palmer L.E."/>
            <person name="de la Bastide M."/>
            <person name="Spiegel L."/>
            <person name="Nascimento L."/>
            <person name="Zutavern T."/>
            <person name="O'Shaughnessy A."/>
            <person name="Dike S."/>
            <person name="Dedhia N."/>
            <person name="Preston R."/>
            <person name="Balija V."/>
            <person name="McCombie W.R."/>
            <person name="Chow T."/>
            <person name="Chen H."/>
            <person name="Chung M."/>
            <person name="Chen C."/>
            <person name="Shaw J."/>
            <person name="Wu H."/>
            <person name="Hsiao K."/>
            <person name="Chao Y."/>
            <person name="Chu M."/>
            <person name="Cheng C."/>
            <person name="Hour A."/>
            <person name="Lee P."/>
            <person name="Lin S."/>
            <person name="Lin Y."/>
            <person name="Liou J."/>
            <person name="Liu S."/>
            <person name="Hsing Y."/>
            <person name="Raghuvanshi S."/>
            <person name="Mohanty A."/>
            <person name="Bharti A.K."/>
            <person name="Gaur A."/>
            <person name="Gupta V."/>
            <person name="Kumar D."/>
            <person name="Ravi V."/>
            <person name="Vij S."/>
            <person name="Kapur A."/>
            <person name="Khurana P."/>
            <person name="Khurana P."/>
            <person name="Khurana J.P."/>
            <person name="Tyagi A.K."/>
            <person name="Gaikwad K."/>
            <person name="Singh A."/>
            <person name="Dalal V."/>
            <person name="Srivastava S."/>
            <person name="Dixit A."/>
            <person name="Pal A.K."/>
            <person name="Ghazi I.A."/>
            <person name="Yadav M."/>
            <person name="Pandit A."/>
            <person name="Bhargava A."/>
            <person name="Sureshbabu K."/>
            <person name="Batra K."/>
            <person name="Sharma T.R."/>
            <person name="Mohapatra T."/>
            <person name="Singh N.K."/>
            <person name="Messing J."/>
            <person name="Nelson A.B."/>
            <person name="Fuks G."/>
            <person name="Kavchok S."/>
            <person name="Keizer G."/>
            <person name="Linton E."/>
            <person name="Llaca V."/>
            <person name="Song R."/>
            <person name="Tanyolac B."/>
            <person name="Young S."/>
            <person name="Ho-Il K."/>
            <person name="Hahn J.H."/>
            <person name="Sangsakoo G."/>
            <person name="Vanavichit A."/>
            <person name="de Mattos Luiz.A.T."/>
            <person name="Zimmer P.D."/>
            <person name="Malone G."/>
            <person name="Dellagostin O."/>
            <person name="de Oliveira A.C."/>
            <person name="Bevan M."/>
            <person name="Bancroft I."/>
            <person name="Minx P."/>
            <person name="Cordum H."/>
            <person name="Wilson R."/>
            <person name="Cheng Z."/>
            <person name="Jin W."/>
            <person name="Jiang J."/>
            <person name="Leong S.A."/>
            <person name="Iwama H."/>
            <person name="Gojobori T."/>
            <person name="Itoh T."/>
            <person name="Niimura Y."/>
            <person name="Fujii Y."/>
            <person name="Habara T."/>
            <person name="Sakai H."/>
            <person name="Sato Y."/>
            <person name="Wilson G."/>
            <person name="Kumar K."/>
            <person name="McCouch S."/>
            <person name="Juretic N."/>
            <person name="Hoen D."/>
            <person name="Wright S."/>
            <person name="Bruskiewich R."/>
            <person name="Bureau T."/>
            <person name="Miyao A."/>
            <person name="Hirochika H."/>
            <person name="Nishikawa T."/>
            <person name="Kadowaki K."/>
            <person name="Sugiura M."/>
            <person name="Burr B."/>
            <person name="Sasaki T."/>
        </authorList>
    </citation>
    <scope>NUCLEOTIDE SEQUENCE [LARGE SCALE GENOMIC DNA]</scope>
    <source>
        <strain evidence="3">cv. Nipponbare</strain>
    </source>
</reference>
<organism evidence="2 3">
    <name type="scientific">Oryza sativa subsp. japonica</name>
    <name type="common">Rice</name>
    <dbReference type="NCBI Taxonomy" id="39947"/>
    <lineage>
        <taxon>Eukaryota</taxon>
        <taxon>Viridiplantae</taxon>
        <taxon>Streptophyta</taxon>
        <taxon>Embryophyta</taxon>
        <taxon>Tracheophyta</taxon>
        <taxon>Spermatophyta</taxon>
        <taxon>Magnoliopsida</taxon>
        <taxon>Liliopsida</taxon>
        <taxon>Poales</taxon>
        <taxon>Poaceae</taxon>
        <taxon>BOP clade</taxon>
        <taxon>Oryzoideae</taxon>
        <taxon>Oryzeae</taxon>
        <taxon>Oryzinae</taxon>
        <taxon>Oryza</taxon>
        <taxon>Oryza sativa</taxon>
    </lineage>
</organism>
<dbReference type="Gene3D" id="1.25.40.20">
    <property type="entry name" value="Ankyrin repeat-containing domain"/>
    <property type="match status" value="1"/>
</dbReference>
<name>C7J7R8_ORYSJ</name>
<reference evidence="3" key="2">
    <citation type="journal article" date="2008" name="Nucleic Acids Res.">
        <title>The rice annotation project database (RAP-DB): 2008 update.</title>
        <authorList>
            <consortium name="The rice annotation project (RAP)"/>
        </authorList>
    </citation>
    <scope>GENOME REANNOTATION</scope>
    <source>
        <strain evidence="3">cv. Nipponbare</strain>
    </source>
</reference>
<proteinExistence type="predicted"/>
<dbReference type="Pfam" id="PF00023">
    <property type="entry name" value="Ank"/>
    <property type="match status" value="1"/>
</dbReference>
<evidence type="ECO:0000313" key="2">
    <source>
        <dbReference type="EMBL" id="BAH94793.1"/>
    </source>
</evidence>
<gene>
    <name evidence="2" type="ordered locus">Os10g0205801</name>
</gene>
<dbReference type="EMBL" id="AP008216">
    <property type="protein sequence ID" value="BAH94793.1"/>
    <property type="molecule type" value="Genomic_DNA"/>
</dbReference>
<dbReference type="PROSITE" id="PS50088">
    <property type="entry name" value="ANK_REPEAT"/>
    <property type="match status" value="1"/>
</dbReference>
<keyword evidence="1" id="KW-0040">ANK repeat</keyword>
<dbReference type="SUPFAM" id="SSF48403">
    <property type="entry name" value="Ankyrin repeat"/>
    <property type="match status" value="1"/>
</dbReference>
<dbReference type="InterPro" id="IPR036770">
    <property type="entry name" value="Ankyrin_rpt-contain_sf"/>
</dbReference>
<sequence>MDGSCGGEIKRADGRQRSIRDGWTPLHLAIQSRNRDITMILLVNGADETRRNKMPAFSNYAIIVAI</sequence>
<evidence type="ECO:0000313" key="3">
    <source>
        <dbReference type="Proteomes" id="UP000000763"/>
    </source>
</evidence>
<evidence type="ECO:0000256" key="1">
    <source>
        <dbReference type="PROSITE-ProRule" id="PRU00023"/>
    </source>
</evidence>
<dbReference type="AlphaFoldDB" id="C7J7R8"/>
<dbReference type="PROSITE" id="PS50297">
    <property type="entry name" value="ANK_REP_REGION"/>
    <property type="match status" value="1"/>
</dbReference>
<feature type="repeat" description="ANK" evidence="1">
    <location>
        <begin position="21"/>
        <end position="53"/>
    </location>
</feature>
<accession>C7J7R8</accession>
<dbReference type="KEGG" id="dosa:Os10g0205801"/>
<dbReference type="InterPro" id="IPR002110">
    <property type="entry name" value="Ankyrin_rpt"/>
</dbReference>
<protein>
    <submittedName>
        <fullName evidence="2">Os10g0205801 protein</fullName>
    </submittedName>
</protein>
<dbReference type="Proteomes" id="UP000000763">
    <property type="component" value="Chromosome 10"/>
</dbReference>